<evidence type="ECO:0000256" key="1">
    <source>
        <dbReference type="SAM" id="Phobius"/>
    </source>
</evidence>
<keyword evidence="1" id="KW-0472">Membrane</keyword>
<sequence>MGFLVIGCGALMKVWGFLVVRGVTLVSKNHKRTDNGRSKNSKNGFEAEGLNFCTSGWLQSPTSYSCIKLYSEKKSWVDARSTCQAVNGDLMINLDDMKQDLIAAQRKRHTDVDFWIGLNDRQNEGHFKWLDGTQMISKTYWAGGQPDDKVGHENCVALLNSKSNIAKWNDLPCSRYRKFFCEVFPDCPGNTFGERCTDICNQTCGGDNNTCKRFDGFCINGCDVGFQGNTCEEPCPIGTFGDKCAKNCNKNCYGSQNICDSITGACSLGCHDGYQGERCETSCEDNTFGADCSENCSKTCAGPNNNCDHVNGSCIFGCDDGYQGERCENFLDSKLDKDFVYSKLAIIASSIFVLVILTCFMICVAIQYSHSDTSSFEREKTTFRSSYTHESSLVFGTARSFSNEEHSNFYARFVSQEKDSNVPARSIVIRNHSDFSTPSRSVEEFYDAETVPVDSYTDISFPVDETLEDFEPVV</sequence>
<keyword evidence="1" id="KW-0812">Transmembrane</keyword>
<proteinExistence type="predicted"/>
<dbReference type="InterPro" id="IPR050111">
    <property type="entry name" value="C-type_lectin/snaclec_domain"/>
</dbReference>
<evidence type="ECO:0000259" key="2">
    <source>
        <dbReference type="PROSITE" id="PS50041"/>
    </source>
</evidence>
<dbReference type="PROSITE" id="PS50041">
    <property type="entry name" value="C_TYPE_LECTIN_2"/>
    <property type="match status" value="1"/>
</dbReference>
<evidence type="ECO:0000313" key="3">
    <source>
        <dbReference type="EMBL" id="KAK3758685.1"/>
    </source>
</evidence>
<keyword evidence="4" id="KW-1185">Reference proteome</keyword>
<evidence type="ECO:0000313" key="4">
    <source>
        <dbReference type="Proteomes" id="UP001283361"/>
    </source>
</evidence>
<dbReference type="Proteomes" id="UP001283361">
    <property type="component" value="Unassembled WGS sequence"/>
</dbReference>
<dbReference type="SMART" id="SM00034">
    <property type="entry name" value="CLECT"/>
    <property type="match status" value="1"/>
</dbReference>
<accession>A0AAE1D6L9</accession>
<dbReference type="InterPro" id="IPR016187">
    <property type="entry name" value="CTDL_fold"/>
</dbReference>
<dbReference type="InterPro" id="IPR016186">
    <property type="entry name" value="C-type_lectin-like/link_sf"/>
</dbReference>
<dbReference type="SUPFAM" id="SSF56436">
    <property type="entry name" value="C-type lectin-like"/>
    <property type="match status" value="1"/>
</dbReference>
<dbReference type="Gene3D" id="3.10.100.10">
    <property type="entry name" value="Mannose-Binding Protein A, subunit A"/>
    <property type="match status" value="1"/>
</dbReference>
<feature type="transmembrane region" description="Helical" evidence="1">
    <location>
        <begin position="344"/>
        <end position="368"/>
    </location>
</feature>
<dbReference type="InterPro" id="IPR001304">
    <property type="entry name" value="C-type_lectin-like"/>
</dbReference>
<protein>
    <recommendedName>
        <fullName evidence="2">C-type lectin domain-containing protein</fullName>
    </recommendedName>
</protein>
<name>A0AAE1D6L9_9GAST</name>
<dbReference type="Pfam" id="PF00059">
    <property type="entry name" value="Lectin_C"/>
    <property type="match status" value="1"/>
</dbReference>
<gene>
    <name evidence="3" type="ORF">RRG08_015279</name>
</gene>
<keyword evidence="1" id="KW-1133">Transmembrane helix</keyword>
<comment type="caution">
    <text evidence="3">The sequence shown here is derived from an EMBL/GenBank/DDBJ whole genome shotgun (WGS) entry which is preliminary data.</text>
</comment>
<reference evidence="3" key="1">
    <citation type="journal article" date="2023" name="G3 (Bethesda)">
        <title>A reference genome for the long-term kleptoplast-retaining sea slug Elysia crispata morphotype clarki.</title>
        <authorList>
            <person name="Eastman K.E."/>
            <person name="Pendleton A.L."/>
            <person name="Shaikh M.A."/>
            <person name="Suttiyut T."/>
            <person name="Ogas R."/>
            <person name="Tomko P."/>
            <person name="Gavelis G."/>
            <person name="Widhalm J.R."/>
            <person name="Wisecaver J.H."/>
        </authorList>
    </citation>
    <scope>NUCLEOTIDE SEQUENCE</scope>
    <source>
        <strain evidence="3">ECLA1</strain>
    </source>
</reference>
<dbReference type="CDD" id="cd00037">
    <property type="entry name" value="CLECT"/>
    <property type="match status" value="1"/>
</dbReference>
<feature type="domain" description="C-type lectin" evidence="2">
    <location>
        <begin position="62"/>
        <end position="182"/>
    </location>
</feature>
<dbReference type="EMBL" id="JAWDGP010005242">
    <property type="protein sequence ID" value="KAK3758685.1"/>
    <property type="molecule type" value="Genomic_DNA"/>
</dbReference>
<dbReference type="PANTHER" id="PTHR22803">
    <property type="entry name" value="MANNOSE, PHOSPHOLIPASE, LECTIN RECEPTOR RELATED"/>
    <property type="match status" value="1"/>
</dbReference>
<organism evidence="3 4">
    <name type="scientific">Elysia crispata</name>
    <name type="common">lettuce slug</name>
    <dbReference type="NCBI Taxonomy" id="231223"/>
    <lineage>
        <taxon>Eukaryota</taxon>
        <taxon>Metazoa</taxon>
        <taxon>Spiralia</taxon>
        <taxon>Lophotrochozoa</taxon>
        <taxon>Mollusca</taxon>
        <taxon>Gastropoda</taxon>
        <taxon>Heterobranchia</taxon>
        <taxon>Euthyneura</taxon>
        <taxon>Panpulmonata</taxon>
        <taxon>Sacoglossa</taxon>
        <taxon>Placobranchoidea</taxon>
        <taxon>Plakobranchidae</taxon>
        <taxon>Elysia</taxon>
    </lineage>
</organism>
<dbReference type="AlphaFoldDB" id="A0AAE1D6L9"/>